<keyword evidence="3 9" id="KW-0808">Transferase</keyword>
<evidence type="ECO:0000256" key="4">
    <source>
        <dbReference type="ARBA" id="ARBA00022692"/>
    </source>
</evidence>
<feature type="region of interest" description="Disordered" evidence="7">
    <location>
        <begin position="1"/>
        <end position="24"/>
    </location>
</feature>
<feature type="transmembrane region" description="Helical" evidence="8">
    <location>
        <begin position="511"/>
        <end position="532"/>
    </location>
</feature>
<evidence type="ECO:0000256" key="3">
    <source>
        <dbReference type="ARBA" id="ARBA00022679"/>
    </source>
</evidence>
<dbReference type="OrthoDB" id="7431422at2"/>
<feature type="transmembrane region" description="Helical" evidence="8">
    <location>
        <begin position="151"/>
        <end position="173"/>
    </location>
</feature>
<dbReference type="Proteomes" id="UP000198815">
    <property type="component" value="Unassembled WGS sequence"/>
</dbReference>
<name>A0A1H9TXM0_9ACTN</name>
<dbReference type="AlphaFoldDB" id="A0A1H9TXM0"/>
<dbReference type="EMBL" id="FOGZ01000031">
    <property type="protein sequence ID" value="SES01985.1"/>
    <property type="molecule type" value="Genomic_DNA"/>
</dbReference>
<evidence type="ECO:0000256" key="7">
    <source>
        <dbReference type="SAM" id="MobiDB-lite"/>
    </source>
</evidence>
<keyword evidence="10" id="KW-1185">Reference proteome</keyword>
<dbReference type="PANTHER" id="PTHR43867">
    <property type="entry name" value="CELLULOSE SYNTHASE CATALYTIC SUBUNIT A [UDP-FORMING]"/>
    <property type="match status" value="1"/>
</dbReference>
<keyword evidence="6 8" id="KW-0472">Membrane</keyword>
<dbReference type="InterPro" id="IPR029044">
    <property type="entry name" value="Nucleotide-diphossugar_trans"/>
</dbReference>
<dbReference type="GO" id="GO:0016757">
    <property type="term" value="F:glycosyltransferase activity"/>
    <property type="evidence" value="ECO:0007669"/>
    <property type="project" value="UniProtKB-KW"/>
</dbReference>
<feature type="transmembrane region" description="Helical" evidence="8">
    <location>
        <begin position="544"/>
        <end position="561"/>
    </location>
</feature>
<evidence type="ECO:0000256" key="1">
    <source>
        <dbReference type="ARBA" id="ARBA00004141"/>
    </source>
</evidence>
<gene>
    <name evidence="9" type="ORF">SAMN05443377_13115</name>
</gene>
<dbReference type="RefSeq" id="WP_091971221.1">
    <property type="nucleotide sequence ID" value="NZ_FOGZ01000031.1"/>
</dbReference>
<sequence>MSATRAAIGASPDPHALPTGDADPELLRQFGYGASPPDPDLGWLPWRRNGDILWIGTVAEPTPALRAEICGSLDLRGDEGPRVQFLRVSAAQIVAAQNHLREALRLEASERFAREHPSFSAKGGLARWQGLLPIALLILAIAGMLGSWRAAVIVLFTIGNVAFLANVGFKFVATLGGPRQQMKQRGQQPAWDERAVPEPAAPPGPRRAVWEANPIYSVLVPVYQEASVVANIMRNFEKLDYPHDRLDVLILLEEDDAETIAAARAAHPPSWIRLVVVPAGQPRTKPRACNYGLLLAKGSYVVIFDAEDRPEALQLKAALAVFRRDDALRRTGRGTRPLACVQAALSYYNSDYNVLTRMFSIEYAHWFDAMLPGLDATGTPIPLGGTSNHFLRSALIDVGGWDPYNVTEDADLGLRLSASGYRVDVIHSTTWEEATPDLGPWIRQRTRWIKGYLVTGAVNLRHPIRWMRRNGARASLTMFGLILGTPVTFLLYPVTLGFTVASWLLGPVVQIWIPHGLLLLGYFNMVVMNLAIIISSMAATWRRYSWRIALFAVFLPFYWLLHSVAAWRALAQLAHDPSRWEKTPHGITEEYTDSMIDVPGLPHSARD</sequence>
<dbReference type="Gene3D" id="3.90.550.10">
    <property type="entry name" value="Spore Coat Polysaccharide Biosynthesis Protein SpsA, Chain A"/>
    <property type="match status" value="1"/>
</dbReference>
<reference evidence="9 10" key="1">
    <citation type="submission" date="2016-10" db="EMBL/GenBank/DDBJ databases">
        <authorList>
            <person name="de Groot N.N."/>
        </authorList>
    </citation>
    <scope>NUCLEOTIDE SEQUENCE [LARGE SCALE GENOMIC DNA]</scope>
    <source>
        <strain evidence="9 10">DSM 16859</strain>
    </source>
</reference>
<proteinExistence type="predicted"/>
<protein>
    <submittedName>
        <fullName evidence="9">Glycosyltransferase, catalytic subunit of cellulose synthase and poly-beta-1,6-N-acetylglucosamine synthase</fullName>
    </submittedName>
</protein>
<evidence type="ECO:0000256" key="5">
    <source>
        <dbReference type="ARBA" id="ARBA00022989"/>
    </source>
</evidence>
<dbReference type="STRING" id="64702.SAMN05443377_13115"/>
<feature type="transmembrane region" description="Helical" evidence="8">
    <location>
        <begin position="125"/>
        <end position="145"/>
    </location>
</feature>
<comment type="subcellular location">
    <subcellularLocation>
        <location evidence="1">Membrane</location>
        <topology evidence="1">Multi-pass membrane protein</topology>
    </subcellularLocation>
</comment>
<dbReference type="SUPFAM" id="SSF53448">
    <property type="entry name" value="Nucleotide-diphospho-sugar transferases"/>
    <property type="match status" value="1"/>
</dbReference>
<evidence type="ECO:0000313" key="10">
    <source>
        <dbReference type="Proteomes" id="UP000198815"/>
    </source>
</evidence>
<evidence type="ECO:0000256" key="2">
    <source>
        <dbReference type="ARBA" id="ARBA00022676"/>
    </source>
</evidence>
<evidence type="ECO:0000256" key="8">
    <source>
        <dbReference type="SAM" id="Phobius"/>
    </source>
</evidence>
<dbReference type="PANTHER" id="PTHR43867:SF2">
    <property type="entry name" value="CELLULOSE SYNTHASE CATALYTIC SUBUNIT A [UDP-FORMING]"/>
    <property type="match status" value="1"/>
</dbReference>
<feature type="region of interest" description="Disordered" evidence="7">
    <location>
        <begin position="182"/>
        <end position="204"/>
    </location>
</feature>
<dbReference type="Pfam" id="PF13641">
    <property type="entry name" value="Glyco_tranf_2_3"/>
    <property type="match status" value="1"/>
</dbReference>
<dbReference type="GO" id="GO:0016020">
    <property type="term" value="C:membrane"/>
    <property type="evidence" value="ECO:0007669"/>
    <property type="project" value="UniProtKB-SubCell"/>
</dbReference>
<accession>A0A1H9TXM0</accession>
<evidence type="ECO:0000256" key="6">
    <source>
        <dbReference type="ARBA" id="ARBA00023136"/>
    </source>
</evidence>
<organism evidence="9 10">
    <name type="scientific">Propionibacterium cyclohexanicum</name>
    <dbReference type="NCBI Taxonomy" id="64702"/>
    <lineage>
        <taxon>Bacteria</taxon>
        <taxon>Bacillati</taxon>
        <taxon>Actinomycetota</taxon>
        <taxon>Actinomycetes</taxon>
        <taxon>Propionibacteriales</taxon>
        <taxon>Propionibacteriaceae</taxon>
        <taxon>Propionibacterium</taxon>
    </lineage>
</organism>
<evidence type="ECO:0000313" key="9">
    <source>
        <dbReference type="EMBL" id="SES01985.1"/>
    </source>
</evidence>
<keyword evidence="4 8" id="KW-0812">Transmembrane</keyword>
<feature type="transmembrane region" description="Helical" evidence="8">
    <location>
        <begin position="476"/>
        <end position="505"/>
    </location>
</feature>
<keyword evidence="5 8" id="KW-1133">Transmembrane helix</keyword>
<dbReference type="InterPro" id="IPR050321">
    <property type="entry name" value="Glycosyltr_2/OpgH_subfam"/>
</dbReference>
<keyword evidence="2" id="KW-0328">Glycosyltransferase</keyword>